<dbReference type="InterPro" id="IPR001254">
    <property type="entry name" value="Trypsin_dom"/>
</dbReference>
<evidence type="ECO:0000259" key="10">
    <source>
        <dbReference type="PROSITE" id="PS50240"/>
    </source>
</evidence>
<dbReference type="Proteomes" id="UP000075885">
    <property type="component" value="Unassembled WGS sequence"/>
</dbReference>
<sequence>MNDSSSTNETTRMTKEEYRRVDCDEDSSDLGERIVGGRNARPGEAPFHVSLPNLSHERRHGFGSGLFCGGSLITADRVLTAAHCFTTPPSNMAVVAGVLNRYDRSERMQQQPVFRYLRHPSWNSRTLRADLGLVALAAPFRFDVPPGAYAVHAIELANRAPDEGARCTIYGWGQTEAGRKRLQPICLQAATVSVLDLDRCNRSLHTVVTVPDGTLCAGSFAGGVDSCQGDSGGALACGGALYGVVSFGWGCGSPRFPGIYTDVFAYRAWIVQSLESDPVGWSSACTGLRWSAGALGVIIMFNTELLLLLLLS</sequence>
<dbReference type="GO" id="GO:0006508">
    <property type="term" value="P:proteolysis"/>
    <property type="evidence" value="ECO:0007669"/>
    <property type="project" value="UniProtKB-KW"/>
</dbReference>
<evidence type="ECO:0000256" key="2">
    <source>
        <dbReference type="ARBA" id="ARBA00022525"/>
    </source>
</evidence>
<dbReference type="AlphaFoldDB" id="A0A182P0Y4"/>
<evidence type="ECO:0000256" key="7">
    <source>
        <dbReference type="ARBA" id="ARBA00024195"/>
    </source>
</evidence>
<feature type="region of interest" description="Disordered" evidence="9">
    <location>
        <begin position="1"/>
        <end position="22"/>
    </location>
</feature>
<evidence type="ECO:0000313" key="12">
    <source>
        <dbReference type="Proteomes" id="UP000075885"/>
    </source>
</evidence>
<dbReference type="GO" id="GO:0005615">
    <property type="term" value="C:extracellular space"/>
    <property type="evidence" value="ECO:0007669"/>
    <property type="project" value="TreeGrafter"/>
</dbReference>
<keyword evidence="12" id="KW-1185">Reference proteome</keyword>
<dbReference type="PRINTS" id="PR00722">
    <property type="entry name" value="CHYMOTRYPSIN"/>
</dbReference>
<dbReference type="InterPro" id="IPR018114">
    <property type="entry name" value="TRYPSIN_HIS"/>
</dbReference>
<proteinExistence type="inferred from homology"/>
<organism evidence="11 12">
    <name type="scientific">Anopheles epiroticus</name>
    <dbReference type="NCBI Taxonomy" id="199890"/>
    <lineage>
        <taxon>Eukaryota</taxon>
        <taxon>Metazoa</taxon>
        <taxon>Ecdysozoa</taxon>
        <taxon>Arthropoda</taxon>
        <taxon>Hexapoda</taxon>
        <taxon>Insecta</taxon>
        <taxon>Pterygota</taxon>
        <taxon>Neoptera</taxon>
        <taxon>Endopterygota</taxon>
        <taxon>Diptera</taxon>
        <taxon>Nematocera</taxon>
        <taxon>Culicoidea</taxon>
        <taxon>Culicidae</taxon>
        <taxon>Anophelinae</taxon>
        <taxon>Anopheles</taxon>
    </lineage>
</organism>
<dbReference type="Gene3D" id="2.40.10.10">
    <property type="entry name" value="Trypsin-like serine proteases"/>
    <property type="match status" value="1"/>
</dbReference>
<evidence type="ECO:0000256" key="1">
    <source>
        <dbReference type="ARBA" id="ARBA00004613"/>
    </source>
</evidence>
<dbReference type="InterPro" id="IPR009003">
    <property type="entry name" value="Peptidase_S1_PA"/>
</dbReference>
<keyword evidence="5 8" id="KW-0720">Serine protease</keyword>
<evidence type="ECO:0000313" key="11">
    <source>
        <dbReference type="EnsemblMetazoa" id="AEPI000566-PA"/>
    </source>
</evidence>
<reference evidence="11" key="2">
    <citation type="submission" date="2020-05" db="UniProtKB">
        <authorList>
            <consortium name="EnsemblMetazoa"/>
        </authorList>
    </citation>
    <scope>IDENTIFICATION</scope>
    <source>
        <strain evidence="11">Epiroticus2</strain>
    </source>
</reference>
<dbReference type="CDD" id="cd00190">
    <property type="entry name" value="Tryp_SPc"/>
    <property type="match status" value="1"/>
</dbReference>
<dbReference type="InterPro" id="IPR043504">
    <property type="entry name" value="Peptidase_S1_PA_chymotrypsin"/>
</dbReference>
<dbReference type="PANTHER" id="PTHR24264:SF65">
    <property type="entry name" value="SRCR DOMAIN-CONTAINING PROTEIN"/>
    <property type="match status" value="1"/>
</dbReference>
<dbReference type="SUPFAM" id="SSF50494">
    <property type="entry name" value="Trypsin-like serine proteases"/>
    <property type="match status" value="1"/>
</dbReference>
<dbReference type="InterPro" id="IPR001314">
    <property type="entry name" value="Peptidase_S1A"/>
</dbReference>
<name>A0A182P0Y4_9DIPT</name>
<keyword evidence="6" id="KW-1015">Disulfide bond</keyword>
<dbReference type="PROSITE" id="PS50240">
    <property type="entry name" value="TRYPSIN_DOM"/>
    <property type="match status" value="1"/>
</dbReference>
<dbReference type="InterPro" id="IPR033116">
    <property type="entry name" value="TRYPSIN_SER"/>
</dbReference>
<dbReference type="FunFam" id="2.40.10.10:FF:000002">
    <property type="entry name" value="Transmembrane protease serine"/>
    <property type="match status" value="1"/>
</dbReference>
<accession>A0A182P0Y4</accession>
<dbReference type="EnsemblMetazoa" id="AEPI000566-RA">
    <property type="protein sequence ID" value="AEPI000566-PA"/>
    <property type="gene ID" value="AEPI000566"/>
</dbReference>
<evidence type="ECO:0000256" key="5">
    <source>
        <dbReference type="ARBA" id="ARBA00022825"/>
    </source>
</evidence>
<evidence type="ECO:0000256" key="6">
    <source>
        <dbReference type="ARBA" id="ARBA00023157"/>
    </source>
</evidence>
<dbReference type="FunFam" id="2.40.10.10:FF:000068">
    <property type="entry name" value="transmembrane protease serine 2"/>
    <property type="match status" value="1"/>
</dbReference>
<dbReference type="PROSITE" id="PS00135">
    <property type="entry name" value="TRYPSIN_SER"/>
    <property type="match status" value="1"/>
</dbReference>
<comment type="similarity">
    <text evidence="7">Belongs to the peptidase S1 family. CLIP subfamily.</text>
</comment>
<dbReference type="PANTHER" id="PTHR24264">
    <property type="entry name" value="TRYPSIN-RELATED"/>
    <property type="match status" value="1"/>
</dbReference>
<dbReference type="STRING" id="199890.A0A182P0Y4"/>
<evidence type="ECO:0000256" key="9">
    <source>
        <dbReference type="SAM" id="MobiDB-lite"/>
    </source>
</evidence>
<dbReference type="InterPro" id="IPR050127">
    <property type="entry name" value="Serine_Proteases_S1"/>
</dbReference>
<evidence type="ECO:0000256" key="4">
    <source>
        <dbReference type="ARBA" id="ARBA00022801"/>
    </source>
</evidence>
<keyword evidence="3 8" id="KW-0645">Protease</keyword>
<keyword evidence="2" id="KW-0964">Secreted</keyword>
<dbReference type="GO" id="GO:0004252">
    <property type="term" value="F:serine-type endopeptidase activity"/>
    <property type="evidence" value="ECO:0007669"/>
    <property type="project" value="InterPro"/>
</dbReference>
<keyword evidence="4 8" id="KW-0378">Hydrolase</keyword>
<dbReference type="PROSITE" id="PS00134">
    <property type="entry name" value="TRYPSIN_HIS"/>
    <property type="match status" value="1"/>
</dbReference>
<feature type="compositionally biased region" description="Polar residues" evidence="9">
    <location>
        <begin position="1"/>
        <end position="11"/>
    </location>
</feature>
<comment type="subcellular location">
    <subcellularLocation>
        <location evidence="1">Secreted</location>
    </subcellularLocation>
</comment>
<feature type="domain" description="Peptidase S1" evidence="10">
    <location>
        <begin position="34"/>
        <end position="275"/>
    </location>
</feature>
<feature type="compositionally biased region" description="Basic and acidic residues" evidence="9">
    <location>
        <begin position="12"/>
        <end position="22"/>
    </location>
</feature>
<dbReference type="SMART" id="SM00020">
    <property type="entry name" value="Tryp_SPc"/>
    <property type="match status" value="1"/>
</dbReference>
<dbReference type="Pfam" id="PF00089">
    <property type="entry name" value="Trypsin"/>
    <property type="match status" value="1"/>
</dbReference>
<reference evidence="12" key="1">
    <citation type="submission" date="2013-03" db="EMBL/GenBank/DDBJ databases">
        <title>The Genome Sequence of Anopheles epiroticus epiroticus2.</title>
        <authorList>
            <consortium name="The Broad Institute Genomics Platform"/>
            <person name="Neafsey D.E."/>
            <person name="Howell P."/>
            <person name="Walker B."/>
            <person name="Young S.K."/>
            <person name="Zeng Q."/>
            <person name="Gargeya S."/>
            <person name="Fitzgerald M."/>
            <person name="Haas B."/>
            <person name="Abouelleil A."/>
            <person name="Allen A.W."/>
            <person name="Alvarado L."/>
            <person name="Arachchi H.M."/>
            <person name="Berlin A.M."/>
            <person name="Chapman S.B."/>
            <person name="Gainer-Dewar J."/>
            <person name="Goldberg J."/>
            <person name="Griggs A."/>
            <person name="Gujja S."/>
            <person name="Hansen M."/>
            <person name="Howarth C."/>
            <person name="Imamovic A."/>
            <person name="Ireland A."/>
            <person name="Larimer J."/>
            <person name="McCowan C."/>
            <person name="Murphy C."/>
            <person name="Pearson M."/>
            <person name="Poon T.W."/>
            <person name="Priest M."/>
            <person name="Roberts A."/>
            <person name="Saif S."/>
            <person name="Shea T."/>
            <person name="Sisk P."/>
            <person name="Sykes S."/>
            <person name="Wortman J."/>
            <person name="Nusbaum C."/>
            <person name="Birren B."/>
        </authorList>
    </citation>
    <scope>NUCLEOTIDE SEQUENCE [LARGE SCALE GENOMIC DNA]</scope>
    <source>
        <strain evidence="12">Epiroticus2</strain>
    </source>
</reference>
<evidence type="ECO:0000256" key="3">
    <source>
        <dbReference type="ARBA" id="ARBA00022670"/>
    </source>
</evidence>
<protein>
    <recommendedName>
        <fullName evidence="10">Peptidase S1 domain-containing protein</fullName>
    </recommendedName>
</protein>
<evidence type="ECO:0000256" key="8">
    <source>
        <dbReference type="RuleBase" id="RU363034"/>
    </source>
</evidence>
<dbReference type="VEuPathDB" id="VectorBase:AEPI000566"/>